<dbReference type="Pfam" id="PF07396">
    <property type="entry name" value="Porin_O_P"/>
    <property type="match status" value="1"/>
</dbReference>
<evidence type="ECO:0000313" key="3">
    <source>
        <dbReference type="Proteomes" id="UP000256900"/>
    </source>
</evidence>
<dbReference type="Gene3D" id="2.40.160.10">
    <property type="entry name" value="Porin"/>
    <property type="match status" value="1"/>
</dbReference>
<dbReference type="InterPro" id="IPR023614">
    <property type="entry name" value="Porin_dom_sf"/>
</dbReference>
<dbReference type="AlphaFoldDB" id="A0A3D9YVI2"/>
<accession>A0A3D9YVI2</accession>
<dbReference type="EMBL" id="QUMO01000003">
    <property type="protein sequence ID" value="REF86535.1"/>
    <property type="molecule type" value="Genomic_DNA"/>
</dbReference>
<feature type="chain" id="PRO_5017537370" evidence="1">
    <location>
        <begin position="38"/>
        <end position="565"/>
    </location>
</feature>
<keyword evidence="1" id="KW-0732">Signal</keyword>
<protein>
    <submittedName>
        <fullName evidence="2">Phosphate-selective porin OprO/OprP</fullName>
    </submittedName>
</protein>
<organism evidence="2 3">
    <name type="scientific">Methylovirgula ligni</name>
    <dbReference type="NCBI Taxonomy" id="569860"/>
    <lineage>
        <taxon>Bacteria</taxon>
        <taxon>Pseudomonadati</taxon>
        <taxon>Pseudomonadota</taxon>
        <taxon>Alphaproteobacteria</taxon>
        <taxon>Hyphomicrobiales</taxon>
        <taxon>Beijerinckiaceae</taxon>
        <taxon>Methylovirgula</taxon>
    </lineage>
</organism>
<proteinExistence type="predicted"/>
<dbReference type="RefSeq" id="WP_165204195.1">
    <property type="nucleotide sequence ID" value="NZ_CP025086.1"/>
</dbReference>
<gene>
    <name evidence="2" type="ORF">DES32_2592</name>
</gene>
<dbReference type="InterPro" id="IPR010870">
    <property type="entry name" value="Porin_O/P"/>
</dbReference>
<keyword evidence="3" id="KW-1185">Reference proteome</keyword>
<evidence type="ECO:0000256" key="1">
    <source>
        <dbReference type="SAM" id="SignalP"/>
    </source>
</evidence>
<reference evidence="2 3" key="1">
    <citation type="submission" date="2018-08" db="EMBL/GenBank/DDBJ databases">
        <title>Genomic Encyclopedia of Type Strains, Phase IV (KMG-IV): sequencing the most valuable type-strain genomes for metagenomic binning, comparative biology and taxonomic classification.</title>
        <authorList>
            <person name="Goeker M."/>
        </authorList>
    </citation>
    <scope>NUCLEOTIDE SEQUENCE [LARGE SCALE GENOMIC DNA]</scope>
    <source>
        <strain evidence="2 3">BW863</strain>
    </source>
</reference>
<dbReference type="Proteomes" id="UP000256900">
    <property type="component" value="Unassembled WGS sequence"/>
</dbReference>
<sequence length="565" mass="59694">MTNELTSGRIRSARKSKFLVFLASSSLLAVWGSQAFADDAQIAKLQAEIHRIEARQQAEIGALRAEIHHLKRHGGPIYATKDAEPPPLLGPHVIESSKGPVHFGFADADAQNTVELTGQLNIDTGGYVGYHQVSPGLTPPGKAGLGNAGLASGINFRRARIGVQGVFLGDWAYRIQYDLGGTSDGYSNAATGITNNGAASGIENAFISYDGLYKHGGPLPTEFTIGAIDVPWTLDEPVGSPNILFMERASSQVIATAFGGGDNRTALGFHSNTDRLWVGGFLTGPTTGQLHSNNAYTSYNPATGAPYGTGIGPQYAGLFRASYNIFQDKANNATLHVGFNFADTFLPRVNSSSASVEGISLSDRPELRIDPTQLIGTNTIAAHGGQVFGAEAAATYQNAFIQGEYYHYIIDTRNQGAAGAVYEATNGPAVAFNGGYVQGSYTFGGRRYYVPGTGAYSGVIPDHPFVLGTGYWGALELAGRFDIVDLNAAAPYYNGGNATGTGAGAAILGGEQTSYGAGATWYPNNNLRFMLDYEHVVVNVPAYLGGPNHYGGTVDWIAARSQFVF</sequence>
<feature type="signal peptide" evidence="1">
    <location>
        <begin position="1"/>
        <end position="37"/>
    </location>
</feature>
<evidence type="ECO:0000313" key="2">
    <source>
        <dbReference type="EMBL" id="REF86535.1"/>
    </source>
</evidence>
<name>A0A3D9YVI2_9HYPH</name>
<comment type="caution">
    <text evidence="2">The sequence shown here is derived from an EMBL/GenBank/DDBJ whole genome shotgun (WGS) entry which is preliminary data.</text>
</comment>